<feature type="compositionally biased region" description="Polar residues" evidence="9">
    <location>
        <begin position="476"/>
        <end position="486"/>
    </location>
</feature>
<keyword evidence="6 10" id="KW-0472">Membrane</keyword>
<keyword evidence="7" id="KW-0325">Glycoprotein</keyword>
<dbReference type="InterPro" id="IPR053937">
    <property type="entry name" value="GOST_TM"/>
</dbReference>
<keyword evidence="5" id="KW-0333">Golgi apparatus</keyword>
<feature type="domain" description="GOST seven transmembrane" evidence="11">
    <location>
        <begin position="186"/>
        <end position="444"/>
    </location>
</feature>
<evidence type="ECO:0000256" key="9">
    <source>
        <dbReference type="SAM" id="MobiDB-lite"/>
    </source>
</evidence>
<dbReference type="InterPro" id="IPR009637">
    <property type="entry name" value="GPR107/GPR108-like"/>
</dbReference>
<feature type="transmembrane region" description="Helical" evidence="10">
    <location>
        <begin position="326"/>
        <end position="350"/>
    </location>
</feature>
<keyword evidence="14" id="KW-1185">Reference proteome</keyword>
<comment type="subcellular location">
    <subcellularLocation>
        <location evidence="1">Golgi apparatus membrane</location>
        <topology evidence="1">Multi-pass membrane protein</topology>
    </subcellularLocation>
</comment>
<evidence type="ECO:0000259" key="12">
    <source>
        <dbReference type="Pfam" id="PF21901"/>
    </source>
</evidence>
<keyword evidence="4 10" id="KW-1133">Transmembrane helix</keyword>
<feature type="compositionally biased region" description="Polar residues" evidence="9">
    <location>
        <begin position="119"/>
        <end position="134"/>
    </location>
</feature>
<accession>A0A8S3V881</accession>
<dbReference type="GO" id="GO:0005829">
    <property type="term" value="C:cytosol"/>
    <property type="evidence" value="ECO:0007669"/>
    <property type="project" value="GOC"/>
</dbReference>
<dbReference type="GO" id="GO:0000139">
    <property type="term" value="C:Golgi membrane"/>
    <property type="evidence" value="ECO:0007669"/>
    <property type="project" value="UniProtKB-SubCell"/>
</dbReference>
<organism evidence="13 14">
    <name type="scientific">Mytilus edulis</name>
    <name type="common">Blue mussel</name>
    <dbReference type="NCBI Taxonomy" id="6550"/>
    <lineage>
        <taxon>Eukaryota</taxon>
        <taxon>Metazoa</taxon>
        <taxon>Spiralia</taxon>
        <taxon>Lophotrochozoa</taxon>
        <taxon>Mollusca</taxon>
        <taxon>Bivalvia</taxon>
        <taxon>Autobranchia</taxon>
        <taxon>Pteriomorphia</taxon>
        <taxon>Mytilida</taxon>
        <taxon>Mytiloidea</taxon>
        <taxon>Mytilidae</taxon>
        <taxon>Mytilinae</taxon>
        <taxon>Mytilus</taxon>
    </lineage>
</organism>
<protein>
    <submittedName>
        <fullName evidence="13">Transmembrane protein 87B,Transmembrane protein 87A</fullName>
    </submittedName>
</protein>
<feature type="region of interest" description="Disordered" evidence="9">
    <location>
        <begin position="88"/>
        <end position="141"/>
    </location>
</feature>
<dbReference type="Pfam" id="PF06814">
    <property type="entry name" value="GOST_TM"/>
    <property type="match status" value="1"/>
</dbReference>
<dbReference type="Proteomes" id="UP000683360">
    <property type="component" value="Unassembled WGS sequence"/>
</dbReference>
<reference evidence="13" key="1">
    <citation type="submission" date="2021-03" db="EMBL/GenBank/DDBJ databases">
        <authorList>
            <person name="Bekaert M."/>
        </authorList>
    </citation>
    <scope>NUCLEOTIDE SEQUENCE</scope>
</reference>
<gene>
    <name evidence="13" type="ORF">MEDL_61722</name>
</gene>
<evidence type="ECO:0000256" key="2">
    <source>
        <dbReference type="ARBA" id="ARBA00022692"/>
    </source>
</evidence>
<dbReference type="GO" id="GO:0042147">
    <property type="term" value="P:retrograde transport, endosome to Golgi"/>
    <property type="evidence" value="ECO:0007669"/>
    <property type="project" value="TreeGrafter"/>
</dbReference>
<evidence type="ECO:0000259" key="11">
    <source>
        <dbReference type="Pfam" id="PF06814"/>
    </source>
</evidence>
<dbReference type="OrthoDB" id="19932at2759"/>
<keyword evidence="3" id="KW-0732">Signal</keyword>
<evidence type="ECO:0000256" key="4">
    <source>
        <dbReference type="ARBA" id="ARBA00022989"/>
    </source>
</evidence>
<dbReference type="PANTHER" id="PTHR21229">
    <property type="entry name" value="LUNG SEVEN TRANSMEMBRANE RECEPTOR"/>
    <property type="match status" value="1"/>
</dbReference>
<feature type="transmembrane region" description="Helical" evidence="10">
    <location>
        <begin position="377"/>
        <end position="400"/>
    </location>
</feature>
<dbReference type="PANTHER" id="PTHR21229:SF1">
    <property type="entry name" value="GH17801P"/>
    <property type="match status" value="1"/>
</dbReference>
<dbReference type="EMBL" id="CAJPWZ010003023">
    <property type="protein sequence ID" value="CAG2249975.1"/>
    <property type="molecule type" value="Genomic_DNA"/>
</dbReference>
<dbReference type="InterPro" id="IPR054101">
    <property type="entry name" value="TMEM87A/B_GOLD"/>
</dbReference>
<comment type="similarity">
    <text evidence="8">Belongs to the LU7TM family. TMEM87 subfamily.</text>
</comment>
<comment type="caution">
    <text evidence="13">The sequence shown here is derived from an EMBL/GenBank/DDBJ whole genome shotgun (WGS) entry which is preliminary data.</text>
</comment>
<evidence type="ECO:0000256" key="1">
    <source>
        <dbReference type="ARBA" id="ARBA00004653"/>
    </source>
</evidence>
<keyword evidence="2 10" id="KW-0812">Transmembrane</keyword>
<feature type="region of interest" description="Disordered" evidence="9">
    <location>
        <begin position="466"/>
        <end position="494"/>
    </location>
</feature>
<name>A0A8S3V881_MYTED</name>
<feature type="transmembrane region" description="Helical" evidence="10">
    <location>
        <begin position="267"/>
        <end position="283"/>
    </location>
</feature>
<evidence type="ECO:0000313" key="14">
    <source>
        <dbReference type="Proteomes" id="UP000683360"/>
    </source>
</evidence>
<sequence length="530" mass="60984">MYNTTKIYVKVTPNPDNMDLASEITVTWMLRYSRCMEEYMTINEPVQMYSFLRGPDYQILNGMPYNWTEYKTNSTIVKNHHWDLGDHRKDEMTGKSMQKYPQNRNKRDTGKTAAVPTKLATTKQSPTKAPTTGVQPEHTKKSPLLDTWRDGPYIFILQVESKEKFDIDVVIKMEGKHQYISAVDWPLLIFYGVMGIVYIMYGLVWLVLLACSWRDLLRIQFWVGGVILLGMLEKAVFYGEYQSVSSTGKSVPGAIVFAELVSCVKRALARMLVIIVSLGFGIVKPRLGAAFHKVLFVGGLYFISSSIEGCYRALNPNQVNNSTLLILNIPLAVVDAVICWWISFLLTYYLDKPQIFSSLVQTTRTLRLRRNVVKLSLYRHFTNLLIFAVLSSVIFMLWSLVTHKLKKCITDWEEIWIDDAFWHLLFSVILLVMMFLWRPSANSQRYAFSPLLDADEDEEDETSMNDAFDGMKMRNSKQSNGSPKQRNNPDDDLKWVEENIPSSITDKVLPSLLDSDEEIMTTKYEANKMQ</sequence>
<evidence type="ECO:0000256" key="7">
    <source>
        <dbReference type="ARBA" id="ARBA00023180"/>
    </source>
</evidence>
<feature type="transmembrane region" description="Helical" evidence="10">
    <location>
        <begin position="221"/>
        <end position="239"/>
    </location>
</feature>
<dbReference type="Pfam" id="PF21901">
    <property type="entry name" value="TMEM87A-B_GOLD"/>
    <property type="match status" value="1"/>
</dbReference>
<feature type="transmembrane region" description="Helical" evidence="10">
    <location>
        <begin position="185"/>
        <end position="209"/>
    </location>
</feature>
<dbReference type="AlphaFoldDB" id="A0A8S3V881"/>
<proteinExistence type="inferred from homology"/>
<evidence type="ECO:0000256" key="8">
    <source>
        <dbReference type="ARBA" id="ARBA00044946"/>
    </source>
</evidence>
<feature type="transmembrane region" description="Helical" evidence="10">
    <location>
        <begin position="420"/>
        <end position="437"/>
    </location>
</feature>
<evidence type="ECO:0000256" key="6">
    <source>
        <dbReference type="ARBA" id="ARBA00023136"/>
    </source>
</evidence>
<evidence type="ECO:0000313" key="13">
    <source>
        <dbReference type="EMBL" id="CAG2249975.1"/>
    </source>
</evidence>
<evidence type="ECO:0000256" key="5">
    <source>
        <dbReference type="ARBA" id="ARBA00023034"/>
    </source>
</evidence>
<evidence type="ECO:0000256" key="3">
    <source>
        <dbReference type="ARBA" id="ARBA00022729"/>
    </source>
</evidence>
<feature type="domain" description="TMEM87A/B GOLD" evidence="12">
    <location>
        <begin position="1"/>
        <end position="159"/>
    </location>
</feature>
<evidence type="ECO:0000256" key="10">
    <source>
        <dbReference type="SAM" id="Phobius"/>
    </source>
</evidence>